<evidence type="ECO:0000313" key="3">
    <source>
        <dbReference type="EMBL" id="KAJ7736702.1"/>
    </source>
</evidence>
<feature type="domain" description="DUF6535" evidence="2">
    <location>
        <begin position="8"/>
        <end position="118"/>
    </location>
</feature>
<organism evidence="3 4">
    <name type="scientific">Mycena metata</name>
    <dbReference type="NCBI Taxonomy" id="1033252"/>
    <lineage>
        <taxon>Eukaryota</taxon>
        <taxon>Fungi</taxon>
        <taxon>Dikarya</taxon>
        <taxon>Basidiomycota</taxon>
        <taxon>Agaricomycotina</taxon>
        <taxon>Agaricomycetes</taxon>
        <taxon>Agaricomycetidae</taxon>
        <taxon>Agaricales</taxon>
        <taxon>Marasmiineae</taxon>
        <taxon>Mycenaceae</taxon>
        <taxon>Mycena</taxon>
    </lineage>
</organism>
<keyword evidence="1" id="KW-1133">Transmembrane helix</keyword>
<feature type="transmembrane region" description="Helical" evidence="1">
    <location>
        <begin position="88"/>
        <end position="114"/>
    </location>
</feature>
<name>A0AAD7I8N5_9AGAR</name>
<evidence type="ECO:0000313" key="4">
    <source>
        <dbReference type="Proteomes" id="UP001215598"/>
    </source>
</evidence>
<sequence>MDKKTTFWTAYKTLADEFDKELQRKYGDNLDTSLIFAGLFSAVSSAFIIQIQPQLQSDPTQALLMLLVQNMTGVPTPALQMSQQTGPATIIVIAQGILYVSLLSTLLAALLAVLGKQW</sequence>
<feature type="transmembrane region" description="Helical" evidence="1">
    <location>
        <begin position="34"/>
        <end position="51"/>
    </location>
</feature>
<proteinExistence type="predicted"/>
<protein>
    <recommendedName>
        <fullName evidence="2">DUF6535 domain-containing protein</fullName>
    </recommendedName>
</protein>
<dbReference type="Pfam" id="PF20153">
    <property type="entry name" value="DUF6535"/>
    <property type="match status" value="1"/>
</dbReference>
<reference evidence="3" key="1">
    <citation type="submission" date="2023-03" db="EMBL/GenBank/DDBJ databases">
        <title>Massive genome expansion in bonnet fungi (Mycena s.s.) driven by repeated elements and novel gene families across ecological guilds.</title>
        <authorList>
            <consortium name="Lawrence Berkeley National Laboratory"/>
            <person name="Harder C.B."/>
            <person name="Miyauchi S."/>
            <person name="Viragh M."/>
            <person name="Kuo A."/>
            <person name="Thoen E."/>
            <person name="Andreopoulos B."/>
            <person name="Lu D."/>
            <person name="Skrede I."/>
            <person name="Drula E."/>
            <person name="Henrissat B."/>
            <person name="Morin E."/>
            <person name="Kohler A."/>
            <person name="Barry K."/>
            <person name="LaButti K."/>
            <person name="Morin E."/>
            <person name="Salamov A."/>
            <person name="Lipzen A."/>
            <person name="Mereny Z."/>
            <person name="Hegedus B."/>
            <person name="Baldrian P."/>
            <person name="Stursova M."/>
            <person name="Weitz H."/>
            <person name="Taylor A."/>
            <person name="Grigoriev I.V."/>
            <person name="Nagy L.G."/>
            <person name="Martin F."/>
            <person name="Kauserud H."/>
        </authorList>
    </citation>
    <scope>NUCLEOTIDE SEQUENCE</scope>
    <source>
        <strain evidence="3">CBHHK182m</strain>
    </source>
</reference>
<keyword evidence="4" id="KW-1185">Reference proteome</keyword>
<keyword evidence="1" id="KW-0812">Transmembrane</keyword>
<comment type="caution">
    <text evidence="3">The sequence shown here is derived from an EMBL/GenBank/DDBJ whole genome shotgun (WGS) entry which is preliminary data.</text>
</comment>
<evidence type="ECO:0000259" key="2">
    <source>
        <dbReference type="Pfam" id="PF20153"/>
    </source>
</evidence>
<gene>
    <name evidence="3" type="ORF">B0H16DRAFT_1326481</name>
</gene>
<dbReference type="Proteomes" id="UP001215598">
    <property type="component" value="Unassembled WGS sequence"/>
</dbReference>
<feature type="non-terminal residue" evidence="3">
    <location>
        <position position="1"/>
    </location>
</feature>
<accession>A0AAD7I8N5</accession>
<dbReference type="EMBL" id="JARKIB010000120">
    <property type="protein sequence ID" value="KAJ7736702.1"/>
    <property type="molecule type" value="Genomic_DNA"/>
</dbReference>
<evidence type="ECO:0000256" key="1">
    <source>
        <dbReference type="SAM" id="Phobius"/>
    </source>
</evidence>
<dbReference type="AlphaFoldDB" id="A0AAD7I8N5"/>
<keyword evidence="1" id="KW-0472">Membrane</keyword>
<dbReference type="InterPro" id="IPR045338">
    <property type="entry name" value="DUF6535"/>
</dbReference>